<keyword evidence="3" id="KW-1185">Reference proteome</keyword>
<evidence type="ECO:0000313" key="1">
    <source>
        <dbReference type="EMBL" id="CAD8132219.1"/>
    </source>
</evidence>
<gene>
    <name evidence="1" type="ORF">POCTA_138.1.T0030322</name>
    <name evidence="2" type="ORF">POCTA_138.1.T0030323</name>
</gene>
<organism evidence="2 3">
    <name type="scientific">Paramecium octaurelia</name>
    <dbReference type="NCBI Taxonomy" id="43137"/>
    <lineage>
        <taxon>Eukaryota</taxon>
        <taxon>Sar</taxon>
        <taxon>Alveolata</taxon>
        <taxon>Ciliophora</taxon>
        <taxon>Intramacronucleata</taxon>
        <taxon>Oligohymenophorea</taxon>
        <taxon>Peniculida</taxon>
        <taxon>Parameciidae</taxon>
        <taxon>Paramecium</taxon>
    </lineage>
</organism>
<dbReference type="EMBL" id="CAJJDP010000001">
    <property type="protein sequence ID" value="CAD8132221.1"/>
    <property type="molecule type" value="Genomic_DNA"/>
</dbReference>
<dbReference type="EMBL" id="CAJJDP010000001">
    <property type="protein sequence ID" value="CAD8132219.1"/>
    <property type="molecule type" value="Genomic_DNA"/>
</dbReference>
<protein>
    <submittedName>
        <fullName evidence="2">Uncharacterized protein</fullName>
    </submittedName>
</protein>
<sequence>MIEFLIRTRINRQGSKGKREQCWELCNFYTFQNIKALEDKQKSQQTGISQIKQLMTKNLNFIKVFIHQKNLNNDFLQIVQIDVIAIQFKKMHFQLVQIEICKKQCISQIMIYFEQYLQFLNMISKNINCQTQHVICINNYLPSNSSTHLINKESKRRDQSQSTWFLNDYKVSKDEFYLTE</sequence>
<evidence type="ECO:0000313" key="3">
    <source>
        <dbReference type="Proteomes" id="UP000683925"/>
    </source>
</evidence>
<accession>A0A8S1RTE3</accession>
<comment type="caution">
    <text evidence="2">The sequence shown here is derived from an EMBL/GenBank/DDBJ whole genome shotgun (WGS) entry which is preliminary data.</text>
</comment>
<name>A0A8S1RTE3_PAROT</name>
<dbReference type="Proteomes" id="UP000683925">
    <property type="component" value="Unassembled WGS sequence"/>
</dbReference>
<reference evidence="2" key="1">
    <citation type="submission" date="2021-01" db="EMBL/GenBank/DDBJ databases">
        <authorList>
            <consortium name="Genoscope - CEA"/>
            <person name="William W."/>
        </authorList>
    </citation>
    <scope>NUCLEOTIDE SEQUENCE</scope>
</reference>
<evidence type="ECO:0000313" key="2">
    <source>
        <dbReference type="EMBL" id="CAD8132221.1"/>
    </source>
</evidence>
<dbReference type="AlphaFoldDB" id="A0A8S1RTE3"/>
<proteinExistence type="predicted"/>